<keyword evidence="9" id="KW-1185">Reference proteome</keyword>
<dbReference type="GO" id="GO:0006364">
    <property type="term" value="P:rRNA processing"/>
    <property type="evidence" value="ECO:0007669"/>
    <property type="project" value="UniProtKB-UniRule"/>
</dbReference>
<dbReference type="NCBIfam" id="TIGR02273">
    <property type="entry name" value="16S_RimM"/>
    <property type="match status" value="1"/>
</dbReference>
<gene>
    <name evidence="5" type="primary">rimM</name>
    <name evidence="8" type="ORF">C7H09_06790</name>
</gene>
<proteinExistence type="inferred from homology"/>
<dbReference type="GO" id="GO:0042274">
    <property type="term" value="P:ribosomal small subunit biogenesis"/>
    <property type="evidence" value="ECO:0007669"/>
    <property type="project" value="UniProtKB-UniRule"/>
</dbReference>
<name>A0A2T1KKH3_9GAMM</name>
<dbReference type="SUPFAM" id="SSF50447">
    <property type="entry name" value="Translation proteins"/>
    <property type="match status" value="1"/>
</dbReference>
<dbReference type="GO" id="GO:0043022">
    <property type="term" value="F:ribosome binding"/>
    <property type="evidence" value="ECO:0007669"/>
    <property type="project" value="InterPro"/>
</dbReference>
<evidence type="ECO:0000313" key="9">
    <source>
        <dbReference type="Proteomes" id="UP000239866"/>
    </source>
</evidence>
<dbReference type="Proteomes" id="UP000239866">
    <property type="component" value="Unassembled WGS sequence"/>
</dbReference>
<evidence type="ECO:0000259" key="7">
    <source>
        <dbReference type="Pfam" id="PF05239"/>
    </source>
</evidence>
<comment type="domain">
    <text evidence="5">The PRC barrel domain binds ribosomal protein uS19.</text>
</comment>
<sequence>MTQTSQETVIGRITSVFGVKGWLKVFSYTDPKEGILDYRDWTLLLDGKRIPIKLEDGRRQGQGIVVRLKGIDDRDLARSYCGAEIRVPTEQLPELPEGEFYWHQLEGLEVITIGGECLGKVHHLLETGSNDVLVVRATPASIDQRERLIPYLPDQVVRDVDLPASRLVVEWDPEF</sequence>
<evidence type="ECO:0000256" key="3">
    <source>
        <dbReference type="ARBA" id="ARBA00022552"/>
    </source>
</evidence>
<comment type="similarity">
    <text evidence="5">Belongs to the RimM family.</text>
</comment>
<comment type="caution">
    <text evidence="8">The sequence shown here is derived from an EMBL/GenBank/DDBJ whole genome shotgun (WGS) entry which is preliminary data.</text>
</comment>
<dbReference type="InterPro" id="IPR027275">
    <property type="entry name" value="PRC-brl_dom"/>
</dbReference>
<evidence type="ECO:0000256" key="4">
    <source>
        <dbReference type="ARBA" id="ARBA00023186"/>
    </source>
</evidence>
<evidence type="ECO:0000256" key="2">
    <source>
        <dbReference type="ARBA" id="ARBA00022517"/>
    </source>
</evidence>
<keyword evidence="2 5" id="KW-0690">Ribosome biogenesis</keyword>
<dbReference type="RefSeq" id="WP_106761844.1">
    <property type="nucleotide sequence ID" value="NZ_PXNP01000023.1"/>
</dbReference>
<protein>
    <recommendedName>
        <fullName evidence="5">Ribosome maturation factor RimM</fullName>
    </recommendedName>
</protein>
<comment type="subunit">
    <text evidence="5">Binds ribosomal protein uS19.</text>
</comment>
<dbReference type="EMBL" id="PXNP01000023">
    <property type="protein sequence ID" value="PSF10644.1"/>
    <property type="molecule type" value="Genomic_DNA"/>
</dbReference>
<dbReference type="PANTHER" id="PTHR33692">
    <property type="entry name" value="RIBOSOME MATURATION FACTOR RIMM"/>
    <property type="match status" value="1"/>
</dbReference>
<dbReference type="OrthoDB" id="9783509at2"/>
<dbReference type="GO" id="GO:0005840">
    <property type="term" value="C:ribosome"/>
    <property type="evidence" value="ECO:0007669"/>
    <property type="project" value="InterPro"/>
</dbReference>
<dbReference type="SUPFAM" id="SSF50346">
    <property type="entry name" value="PRC-barrel domain"/>
    <property type="match status" value="1"/>
</dbReference>
<dbReference type="InterPro" id="IPR002676">
    <property type="entry name" value="RimM_N"/>
</dbReference>
<dbReference type="Pfam" id="PF01782">
    <property type="entry name" value="RimM"/>
    <property type="match status" value="1"/>
</dbReference>
<feature type="domain" description="RimM N-terminal" evidence="6">
    <location>
        <begin position="9"/>
        <end position="90"/>
    </location>
</feature>
<dbReference type="PANTHER" id="PTHR33692:SF1">
    <property type="entry name" value="RIBOSOME MATURATION FACTOR RIMM"/>
    <property type="match status" value="1"/>
</dbReference>
<evidence type="ECO:0000313" key="8">
    <source>
        <dbReference type="EMBL" id="PSF10644.1"/>
    </source>
</evidence>
<dbReference type="HAMAP" id="MF_00014">
    <property type="entry name" value="Ribosome_mat_RimM"/>
    <property type="match status" value="1"/>
</dbReference>
<evidence type="ECO:0000259" key="6">
    <source>
        <dbReference type="Pfam" id="PF01782"/>
    </source>
</evidence>
<comment type="subcellular location">
    <subcellularLocation>
        <location evidence="5">Cytoplasm</location>
    </subcellularLocation>
</comment>
<comment type="function">
    <text evidence="5">An accessory protein needed during the final step in the assembly of 30S ribosomal subunit, possibly for assembly of the head region. Essential for efficient processing of 16S rRNA. May be needed both before and after RbfA during the maturation of 16S rRNA. It has affinity for free ribosomal 30S subunits but not for 70S ribosomes.</text>
</comment>
<dbReference type="InterPro" id="IPR009000">
    <property type="entry name" value="Transl_B-barrel_sf"/>
</dbReference>
<dbReference type="InterPro" id="IPR011961">
    <property type="entry name" value="RimM"/>
</dbReference>
<dbReference type="AlphaFoldDB" id="A0A2T1KKH3"/>
<dbReference type="GO" id="GO:0005737">
    <property type="term" value="C:cytoplasm"/>
    <property type="evidence" value="ECO:0007669"/>
    <property type="project" value="UniProtKB-SubCell"/>
</dbReference>
<dbReference type="InterPro" id="IPR036976">
    <property type="entry name" value="RimM_N_sf"/>
</dbReference>
<keyword evidence="4 5" id="KW-0143">Chaperone</keyword>
<accession>A0A2T1KKH3</accession>
<evidence type="ECO:0000256" key="5">
    <source>
        <dbReference type="HAMAP-Rule" id="MF_00014"/>
    </source>
</evidence>
<reference evidence="8 9" key="1">
    <citation type="submission" date="2018-03" db="EMBL/GenBank/DDBJ databases">
        <title>Marinobacter brunus sp. nov., a marine bacterium of Gamma-proteobacteria isolated from the surface seawater of the South China Sea.</title>
        <authorList>
            <person name="Cheng H."/>
            <person name="Wu Y.-H."/>
            <person name="Xamxidin M."/>
            <person name="Xu X.-W."/>
        </authorList>
    </citation>
    <scope>NUCLEOTIDE SEQUENCE [LARGE SCALE GENOMIC DNA]</scope>
    <source>
        <strain evidence="8 9">NH169-3</strain>
    </source>
</reference>
<dbReference type="InterPro" id="IPR011033">
    <property type="entry name" value="PRC_barrel-like_sf"/>
</dbReference>
<keyword evidence="3 5" id="KW-0698">rRNA processing</keyword>
<dbReference type="Pfam" id="PF05239">
    <property type="entry name" value="PRC"/>
    <property type="match status" value="1"/>
</dbReference>
<organism evidence="8 9">
    <name type="scientific">Marinobacter fuscus</name>
    <dbReference type="NCBI Taxonomy" id="2109942"/>
    <lineage>
        <taxon>Bacteria</taxon>
        <taxon>Pseudomonadati</taxon>
        <taxon>Pseudomonadota</taxon>
        <taxon>Gammaproteobacteria</taxon>
        <taxon>Pseudomonadales</taxon>
        <taxon>Marinobacteraceae</taxon>
        <taxon>Marinobacter</taxon>
    </lineage>
</organism>
<dbReference type="Gene3D" id="2.40.30.60">
    <property type="entry name" value="RimM"/>
    <property type="match status" value="1"/>
</dbReference>
<keyword evidence="1 5" id="KW-0963">Cytoplasm</keyword>
<evidence type="ECO:0000256" key="1">
    <source>
        <dbReference type="ARBA" id="ARBA00022490"/>
    </source>
</evidence>
<feature type="domain" description="PRC-barrel" evidence="7">
    <location>
        <begin position="97"/>
        <end position="170"/>
    </location>
</feature>
<dbReference type="Gene3D" id="2.30.30.240">
    <property type="entry name" value="PRC-barrel domain"/>
    <property type="match status" value="1"/>
</dbReference>